<reference evidence="2" key="1">
    <citation type="submission" date="2021-05" db="EMBL/GenBank/DDBJ databases">
        <authorList>
            <person name="Alioto T."/>
            <person name="Alioto T."/>
            <person name="Gomez Garrido J."/>
        </authorList>
    </citation>
    <scope>NUCLEOTIDE SEQUENCE</scope>
</reference>
<keyword evidence="1" id="KW-0472">Membrane</keyword>
<dbReference type="EMBL" id="HBUF01675622">
    <property type="protein sequence ID" value="CAG6791319.1"/>
    <property type="molecule type" value="Transcribed_RNA"/>
</dbReference>
<evidence type="ECO:0000256" key="1">
    <source>
        <dbReference type="SAM" id="Phobius"/>
    </source>
</evidence>
<dbReference type="EMBL" id="HBUF01675621">
    <property type="protein sequence ID" value="CAG6791316.1"/>
    <property type="molecule type" value="Transcribed_RNA"/>
</dbReference>
<dbReference type="AlphaFoldDB" id="A0A8D8VWH9"/>
<keyword evidence="1" id="KW-1133">Transmembrane helix</keyword>
<feature type="transmembrane region" description="Helical" evidence="1">
    <location>
        <begin position="54"/>
        <end position="77"/>
    </location>
</feature>
<feature type="transmembrane region" description="Helical" evidence="1">
    <location>
        <begin position="27"/>
        <end position="47"/>
    </location>
</feature>
<dbReference type="EMBL" id="HBUF01093523">
    <property type="protein sequence ID" value="CAG6636277.1"/>
    <property type="molecule type" value="Transcribed_RNA"/>
</dbReference>
<dbReference type="EMBL" id="HBUF01675623">
    <property type="protein sequence ID" value="CAG6791322.1"/>
    <property type="molecule type" value="Transcribed_RNA"/>
</dbReference>
<dbReference type="EMBL" id="HBUF01093522">
    <property type="protein sequence ID" value="CAG6636276.1"/>
    <property type="molecule type" value="Transcribed_RNA"/>
</dbReference>
<protein>
    <recommendedName>
        <fullName evidence="3">Transmembrane protein</fullName>
    </recommendedName>
</protein>
<keyword evidence="1" id="KW-0812">Transmembrane</keyword>
<sequence>MILQPLQNLLFLLQVSSKQCWNSLLKVHESGNLLNSVFLGLILVVYLHKHNSQIVTLVIDVFQLVENFLRLAIIVVVEKNSHGFSLLDQPVQHFISNVFDLVFLQLIYQPFQEFVFILYVSIVQVRNLLFKVDQGRHIINSKGLGSLFIVNLNKLYSMLVTIIVYLLKLAQCLQ</sequence>
<accession>A0A8D8VWH9</accession>
<dbReference type="EMBL" id="HBUF01093524">
    <property type="protein sequence ID" value="CAG6636278.1"/>
    <property type="molecule type" value="Transcribed_RNA"/>
</dbReference>
<dbReference type="EMBL" id="HBUF01675617">
    <property type="protein sequence ID" value="CAG6791306.1"/>
    <property type="molecule type" value="Transcribed_RNA"/>
</dbReference>
<proteinExistence type="predicted"/>
<evidence type="ECO:0000313" key="2">
    <source>
        <dbReference type="EMBL" id="CAG6636274.1"/>
    </source>
</evidence>
<dbReference type="EMBL" id="HBUF01675618">
    <property type="protein sequence ID" value="CAG6791309.1"/>
    <property type="molecule type" value="Transcribed_RNA"/>
</dbReference>
<dbReference type="EMBL" id="HBUF01093520">
    <property type="protein sequence ID" value="CAG6636274.1"/>
    <property type="molecule type" value="Transcribed_RNA"/>
</dbReference>
<organism evidence="2">
    <name type="scientific">Cacopsylla melanoneura</name>
    <dbReference type="NCBI Taxonomy" id="428564"/>
    <lineage>
        <taxon>Eukaryota</taxon>
        <taxon>Metazoa</taxon>
        <taxon>Ecdysozoa</taxon>
        <taxon>Arthropoda</taxon>
        <taxon>Hexapoda</taxon>
        <taxon>Insecta</taxon>
        <taxon>Pterygota</taxon>
        <taxon>Neoptera</taxon>
        <taxon>Paraneoptera</taxon>
        <taxon>Hemiptera</taxon>
        <taxon>Sternorrhyncha</taxon>
        <taxon>Psylloidea</taxon>
        <taxon>Psyllidae</taxon>
        <taxon>Psyllinae</taxon>
        <taxon>Cacopsylla</taxon>
    </lineage>
</organism>
<dbReference type="EMBL" id="HBUF01675616">
    <property type="protein sequence ID" value="CAG6791303.1"/>
    <property type="molecule type" value="Transcribed_RNA"/>
</dbReference>
<name>A0A8D8VWH9_9HEMI</name>
<dbReference type="EMBL" id="HBUF01093521">
    <property type="protein sequence ID" value="CAG6636275.1"/>
    <property type="molecule type" value="Transcribed_RNA"/>
</dbReference>
<feature type="transmembrane region" description="Helical" evidence="1">
    <location>
        <begin position="144"/>
        <end position="167"/>
    </location>
</feature>
<evidence type="ECO:0008006" key="3">
    <source>
        <dbReference type="Google" id="ProtNLM"/>
    </source>
</evidence>